<dbReference type="PANTHER" id="PTHR32125:SF4">
    <property type="entry name" value="2-C-METHYL-D-ERYTHRITOL 4-PHOSPHATE CYTIDYLYLTRANSFERASE, CHLOROPLASTIC"/>
    <property type="match status" value="1"/>
</dbReference>
<evidence type="ECO:0000313" key="8">
    <source>
        <dbReference type="EMBL" id="AZR74691.1"/>
    </source>
</evidence>
<comment type="similarity">
    <text evidence="3 7">Belongs to the IspD/TarI cytidylyltransferase family. IspD subfamily.</text>
</comment>
<dbReference type="KEGG" id="aft:BBF96_15725"/>
<evidence type="ECO:0000256" key="7">
    <source>
        <dbReference type="HAMAP-Rule" id="MF_00108"/>
    </source>
</evidence>
<dbReference type="InterPro" id="IPR034683">
    <property type="entry name" value="IspD/TarI"/>
</dbReference>
<proteinExistence type="inferred from homology"/>
<feature type="site" description="Transition state stabilizer" evidence="7">
    <location>
        <position position="15"/>
    </location>
</feature>
<dbReference type="InterPro" id="IPR018294">
    <property type="entry name" value="ISPD_synthase_CS"/>
</dbReference>
<dbReference type="FunFam" id="3.90.550.10:FF:000003">
    <property type="entry name" value="2-C-methyl-D-erythritol 4-phosphate cytidylyltransferase"/>
    <property type="match status" value="1"/>
</dbReference>
<keyword evidence="4 7" id="KW-0808">Transferase</keyword>
<dbReference type="OrthoDB" id="9806837at2"/>
<dbReference type="RefSeq" id="WP_127018059.1">
    <property type="nucleotide sequence ID" value="NZ_CP016379.1"/>
</dbReference>
<comment type="function">
    <text evidence="7">Catalyzes the formation of 4-diphosphocytidyl-2-C-methyl-D-erythritol from CTP and 2-C-methyl-D-erythritol 4-phosphate (MEP).</text>
</comment>
<evidence type="ECO:0000256" key="6">
    <source>
        <dbReference type="ARBA" id="ARBA00023229"/>
    </source>
</evidence>
<feature type="site" description="Positions MEP for the nucleophilic attack" evidence="7">
    <location>
        <position position="211"/>
    </location>
</feature>
<dbReference type="EMBL" id="CP016379">
    <property type="protein sequence ID" value="AZR74691.1"/>
    <property type="molecule type" value="Genomic_DNA"/>
</dbReference>
<dbReference type="CDD" id="cd02516">
    <property type="entry name" value="CDP-ME_synthetase"/>
    <property type="match status" value="1"/>
</dbReference>
<organism evidence="8 9">
    <name type="scientific">Anoxybacter fermentans</name>
    <dbReference type="NCBI Taxonomy" id="1323375"/>
    <lineage>
        <taxon>Bacteria</taxon>
        <taxon>Bacillati</taxon>
        <taxon>Bacillota</taxon>
        <taxon>Clostridia</taxon>
        <taxon>Halanaerobiales</taxon>
        <taxon>Anoxybacter</taxon>
    </lineage>
</organism>
<gene>
    <name evidence="7" type="primary">ispD</name>
    <name evidence="8" type="ORF">BBF96_15725</name>
</gene>
<evidence type="ECO:0000313" key="9">
    <source>
        <dbReference type="Proteomes" id="UP000267250"/>
    </source>
</evidence>
<feature type="site" description="Transition state stabilizer" evidence="7">
    <location>
        <position position="22"/>
    </location>
</feature>
<protein>
    <recommendedName>
        <fullName evidence="7">2-C-methyl-D-erythritol 4-phosphate cytidylyltransferase</fullName>
        <ecNumber evidence="7">2.7.7.60</ecNumber>
    </recommendedName>
    <alternativeName>
        <fullName evidence="7">4-diphosphocytidyl-2C-methyl-D-erythritol synthase</fullName>
    </alternativeName>
    <alternativeName>
        <fullName evidence="7">MEP cytidylyltransferase</fullName>
        <shortName evidence="7">MCT</shortName>
    </alternativeName>
</protein>
<dbReference type="UniPathway" id="UPA00056">
    <property type="reaction ID" value="UER00093"/>
</dbReference>
<name>A0A3S9T2E3_9FIRM</name>
<dbReference type="Proteomes" id="UP000267250">
    <property type="component" value="Chromosome"/>
</dbReference>
<keyword evidence="6 7" id="KW-0414">Isoprene biosynthesis</keyword>
<dbReference type="PANTHER" id="PTHR32125">
    <property type="entry name" value="2-C-METHYL-D-ERYTHRITOL 4-PHOSPHATE CYTIDYLYLTRANSFERASE, CHLOROPLASTIC"/>
    <property type="match status" value="1"/>
</dbReference>
<evidence type="ECO:0000256" key="2">
    <source>
        <dbReference type="ARBA" id="ARBA00004787"/>
    </source>
</evidence>
<evidence type="ECO:0000256" key="1">
    <source>
        <dbReference type="ARBA" id="ARBA00001282"/>
    </source>
</evidence>
<dbReference type="EC" id="2.7.7.60" evidence="7"/>
<feature type="site" description="Positions MEP for the nucleophilic attack" evidence="7">
    <location>
        <position position="155"/>
    </location>
</feature>
<accession>A0A3S9T2E3</accession>
<dbReference type="PROSITE" id="PS01295">
    <property type="entry name" value="ISPD"/>
    <property type="match status" value="1"/>
</dbReference>
<dbReference type="InterPro" id="IPR050088">
    <property type="entry name" value="IspD/TarI_cytidylyltransf_bact"/>
</dbReference>
<evidence type="ECO:0000256" key="3">
    <source>
        <dbReference type="ARBA" id="ARBA00009789"/>
    </source>
</evidence>
<dbReference type="AlphaFoldDB" id="A0A3S9T2E3"/>
<dbReference type="GO" id="GO:0019288">
    <property type="term" value="P:isopentenyl diphosphate biosynthetic process, methylerythritol 4-phosphate pathway"/>
    <property type="evidence" value="ECO:0007669"/>
    <property type="project" value="UniProtKB-UniRule"/>
</dbReference>
<evidence type="ECO:0000256" key="5">
    <source>
        <dbReference type="ARBA" id="ARBA00022695"/>
    </source>
</evidence>
<dbReference type="GO" id="GO:0050518">
    <property type="term" value="F:2-C-methyl-D-erythritol 4-phosphate cytidylyltransferase activity"/>
    <property type="evidence" value="ECO:0007669"/>
    <property type="project" value="UniProtKB-UniRule"/>
</dbReference>
<dbReference type="HAMAP" id="MF_00108">
    <property type="entry name" value="IspD"/>
    <property type="match status" value="1"/>
</dbReference>
<reference evidence="8 9" key="1">
    <citation type="submission" date="2016-07" db="EMBL/GenBank/DDBJ databases">
        <title>Genome and transcriptome analysis of iron-reducing fermentative bacteria Anoxybacter fermentans.</title>
        <authorList>
            <person name="Zeng X."/>
            <person name="Shao Z."/>
        </authorList>
    </citation>
    <scope>NUCLEOTIDE SEQUENCE [LARGE SCALE GENOMIC DNA]</scope>
    <source>
        <strain evidence="8 9">DY22613</strain>
    </source>
</reference>
<dbReference type="Gene3D" id="3.90.550.10">
    <property type="entry name" value="Spore Coat Polysaccharide Biosynthesis Protein SpsA, Chain A"/>
    <property type="match status" value="1"/>
</dbReference>
<comment type="catalytic activity">
    <reaction evidence="1 7">
        <text>2-C-methyl-D-erythritol 4-phosphate + CTP + H(+) = 4-CDP-2-C-methyl-D-erythritol + diphosphate</text>
        <dbReference type="Rhea" id="RHEA:13429"/>
        <dbReference type="ChEBI" id="CHEBI:15378"/>
        <dbReference type="ChEBI" id="CHEBI:33019"/>
        <dbReference type="ChEBI" id="CHEBI:37563"/>
        <dbReference type="ChEBI" id="CHEBI:57823"/>
        <dbReference type="ChEBI" id="CHEBI:58262"/>
        <dbReference type="EC" id="2.7.7.60"/>
    </reaction>
</comment>
<dbReference type="NCBIfam" id="TIGR00453">
    <property type="entry name" value="ispD"/>
    <property type="match status" value="1"/>
</dbReference>
<evidence type="ECO:0000256" key="4">
    <source>
        <dbReference type="ARBA" id="ARBA00022679"/>
    </source>
</evidence>
<sequence length="232" mass="25564">MKVSAIIAAAGRGRRMGGKQNKQFLRLGNDMILNLTLQQLDQIEEIKELIVVVGASEVKFCLEEIFAKGNFQTPYRVIAGGKERQDSVRAGLAVLSHTTDYVLIHDGARPLITKELIKNALKTAKEKGTAVLAVPVKDTIKVVDQEGYVKSTPERATLRAVQTPQIFRKDLICAAYEKAEQTGFYGTDDASLVEAMGVPVFLVEGSYENIKITTPEDLLLAEEILRRRSKCG</sequence>
<dbReference type="InterPro" id="IPR029044">
    <property type="entry name" value="Nucleotide-diphossugar_trans"/>
</dbReference>
<keyword evidence="9" id="KW-1185">Reference proteome</keyword>
<dbReference type="InterPro" id="IPR001228">
    <property type="entry name" value="IspD"/>
</dbReference>
<keyword evidence="5 7" id="KW-0548">Nucleotidyltransferase</keyword>
<dbReference type="SUPFAM" id="SSF53448">
    <property type="entry name" value="Nucleotide-diphospho-sugar transferases"/>
    <property type="match status" value="1"/>
</dbReference>
<dbReference type="Pfam" id="PF01128">
    <property type="entry name" value="IspD"/>
    <property type="match status" value="1"/>
</dbReference>
<comment type="pathway">
    <text evidence="2 7">Isoprenoid biosynthesis; isopentenyl diphosphate biosynthesis via DXP pathway; isopentenyl diphosphate from 1-deoxy-D-xylulose 5-phosphate: step 2/6.</text>
</comment>